<feature type="domain" description="Response regulatory" evidence="3">
    <location>
        <begin position="5"/>
        <end position="121"/>
    </location>
</feature>
<keyword evidence="1" id="KW-0597">Phosphoprotein</keyword>
<dbReference type="SUPFAM" id="SSF52172">
    <property type="entry name" value="CheY-like"/>
    <property type="match status" value="1"/>
</dbReference>
<dbReference type="Pfam" id="PF00072">
    <property type="entry name" value="Response_reg"/>
    <property type="match status" value="1"/>
</dbReference>
<accession>A0A3B0Z929</accession>
<organism evidence="4">
    <name type="scientific">hydrothermal vent metagenome</name>
    <dbReference type="NCBI Taxonomy" id="652676"/>
    <lineage>
        <taxon>unclassified sequences</taxon>
        <taxon>metagenomes</taxon>
        <taxon>ecological metagenomes</taxon>
    </lineage>
</organism>
<dbReference type="AlphaFoldDB" id="A0A3B0Z929"/>
<dbReference type="CDD" id="cd00156">
    <property type="entry name" value="REC"/>
    <property type="match status" value="1"/>
</dbReference>
<dbReference type="PANTHER" id="PTHR44591:SF3">
    <property type="entry name" value="RESPONSE REGULATORY DOMAIN-CONTAINING PROTEIN"/>
    <property type="match status" value="1"/>
</dbReference>
<dbReference type="InterPro" id="IPR011006">
    <property type="entry name" value="CheY-like_superfamily"/>
</dbReference>
<feature type="non-terminal residue" evidence="4">
    <location>
        <position position="401"/>
    </location>
</feature>
<gene>
    <name evidence="4" type="ORF">MNBD_GAMMA13-2005</name>
</gene>
<dbReference type="PROSITE" id="PS50110">
    <property type="entry name" value="RESPONSE_REGULATORY"/>
    <property type="match status" value="1"/>
</dbReference>
<protein>
    <submittedName>
        <fullName evidence="4">Twitching motility protein PilH</fullName>
    </submittedName>
</protein>
<evidence type="ECO:0000256" key="2">
    <source>
        <dbReference type="SAM" id="MobiDB-lite"/>
    </source>
</evidence>
<evidence type="ECO:0000256" key="1">
    <source>
        <dbReference type="ARBA" id="ARBA00022553"/>
    </source>
</evidence>
<dbReference type="InterPro" id="IPR001789">
    <property type="entry name" value="Sig_transdc_resp-reg_receiver"/>
</dbReference>
<feature type="region of interest" description="Disordered" evidence="2">
    <location>
        <begin position="127"/>
        <end position="152"/>
    </location>
</feature>
<dbReference type="GO" id="GO:0000160">
    <property type="term" value="P:phosphorelay signal transduction system"/>
    <property type="evidence" value="ECO:0007669"/>
    <property type="project" value="InterPro"/>
</dbReference>
<dbReference type="InterPro" id="IPR050595">
    <property type="entry name" value="Bact_response_regulator"/>
</dbReference>
<sequence>MKQKRALIVDDSKSARLVLRRMLEKHELIVDAVGSAQQALDFLIRNRPDVIFMDHMMPGMDGFEAVKAIKNNPETATIPVMMHTSKGGDLYVGQARALGAVGVLPKTVAPTELFESLHKLGLLDERRRGSRRKHGPTHEDEEDGNTEHDEEAVHQQHVLPPIDMAIQSPLAHPETDYAFNPNLRGLLEEQRTGIRKDILLSMENVARHTAGKLNKDMDEKLSRLSPSETPLPKHPRSRLSAALVTLLLLLSLGWNYSNYRTKSASVNSAGRTADAATAASKSAQAAVAELQSIQAETREMLHSSWVTAAWAMNQTFNYSYDEIALDGDRAMTIETLLAKLREAGFKGSMTLQTHAGEFCLSGSQEEGFRLAAPDTPVEKCDFIGNPVQATDTPSAHQSLSF</sequence>
<evidence type="ECO:0000313" key="4">
    <source>
        <dbReference type="EMBL" id="VAW82769.1"/>
    </source>
</evidence>
<dbReference type="PANTHER" id="PTHR44591">
    <property type="entry name" value="STRESS RESPONSE REGULATOR PROTEIN 1"/>
    <property type="match status" value="1"/>
</dbReference>
<dbReference type="EMBL" id="UOFK01000330">
    <property type="protein sequence ID" value="VAW82769.1"/>
    <property type="molecule type" value="Genomic_DNA"/>
</dbReference>
<name>A0A3B0Z929_9ZZZZ</name>
<reference evidence="4" key="1">
    <citation type="submission" date="2018-06" db="EMBL/GenBank/DDBJ databases">
        <authorList>
            <person name="Zhirakovskaya E."/>
        </authorList>
    </citation>
    <scope>NUCLEOTIDE SEQUENCE</scope>
</reference>
<dbReference type="Gene3D" id="3.40.50.2300">
    <property type="match status" value="1"/>
</dbReference>
<dbReference type="SMART" id="SM00448">
    <property type="entry name" value="REC"/>
    <property type="match status" value="1"/>
</dbReference>
<proteinExistence type="predicted"/>
<evidence type="ECO:0000259" key="3">
    <source>
        <dbReference type="PROSITE" id="PS50110"/>
    </source>
</evidence>